<dbReference type="InterPro" id="IPR000866">
    <property type="entry name" value="AhpC/TSA"/>
</dbReference>
<sequence>MKPKLITVLVVAVIVAAGLWLTSEDKNQDAVDYPNTKLAGEVALSLPDGPKQKALQSDQVPPDFYIIKENQTQDNQVEQPDQQISTLSELKGKYVFINFWNTWCPPCQEEMPDLNKLYLNYGRKNVEFLFINIASQEKSVDDVETFLMNNNYSTPVYLDRRGEVAGAYGVPGVPSTVIIDPQGQVVYAAGGPITYDSAESLLGF</sequence>
<dbReference type="EMBL" id="CP003273">
    <property type="protein sequence ID" value="AGL00701.1"/>
    <property type="molecule type" value="Genomic_DNA"/>
</dbReference>
<dbReference type="Pfam" id="PF00578">
    <property type="entry name" value="AhpC-TSA"/>
    <property type="match status" value="1"/>
</dbReference>
<evidence type="ECO:0000313" key="2">
    <source>
        <dbReference type="EMBL" id="AGL00701.1"/>
    </source>
</evidence>
<accession>R4KM29</accession>
<dbReference type="CDD" id="cd02966">
    <property type="entry name" value="TlpA_like_family"/>
    <property type="match status" value="1"/>
</dbReference>
<name>R4KM29_9FIRM</name>
<evidence type="ECO:0000259" key="1">
    <source>
        <dbReference type="PROSITE" id="PS51352"/>
    </source>
</evidence>
<dbReference type="InterPro" id="IPR013766">
    <property type="entry name" value="Thioredoxin_domain"/>
</dbReference>
<dbReference type="GO" id="GO:0016209">
    <property type="term" value="F:antioxidant activity"/>
    <property type="evidence" value="ECO:0007669"/>
    <property type="project" value="InterPro"/>
</dbReference>
<dbReference type="HOGENOM" id="CLU_042529_11_4_9"/>
<dbReference type="Proteomes" id="UP000013520">
    <property type="component" value="Chromosome"/>
</dbReference>
<dbReference type="AlphaFoldDB" id="R4KM29"/>
<dbReference type="PANTHER" id="PTHR42852:SF13">
    <property type="entry name" value="PROTEIN DIPZ"/>
    <property type="match status" value="1"/>
</dbReference>
<proteinExistence type="predicted"/>
<dbReference type="InterPro" id="IPR050553">
    <property type="entry name" value="Thioredoxin_ResA/DsbE_sf"/>
</dbReference>
<keyword evidence="2" id="KW-0413">Isomerase</keyword>
<dbReference type="PROSITE" id="PS00194">
    <property type="entry name" value="THIOREDOXIN_1"/>
    <property type="match status" value="1"/>
</dbReference>
<feature type="domain" description="Thioredoxin" evidence="1">
    <location>
        <begin position="55"/>
        <end position="204"/>
    </location>
</feature>
<dbReference type="GO" id="GO:0016491">
    <property type="term" value="F:oxidoreductase activity"/>
    <property type="evidence" value="ECO:0007669"/>
    <property type="project" value="InterPro"/>
</dbReference>
<protein>
    <submittedName>
        <fullName evidence="2">Thiol-disulfide isomerase-like thioredoxin</fullName>
    </submittedName>
</protein>
<dbReference type="GO" id="GO:0016853">
    <property type="term" value="F:isomerase activity"/>
    <property type="evidence" value="ECO:0007669"/>
    <property type="project" value="UniProtKB-KW"/>
</dbReference>
<dbReference type="STRING" id="767817.Desgi_1178"/>
<reference evidence="2 3" key="1">
    <citation type="submission" date="2012-01" db="EMBL/GenBank/DDBJ databases">
        <title>Complete sequence of Desulfotomaculum gibsoniae DSM 7213.</title>
        <authorList>
            <consortium name="US DOE Joint Genome Institute"/>
            <person name="Lucas S."/>
            <person name="Han J."/>
            <person name="Lapidus A."/>
            <person name="Cheng J.-F."/>
            <person name="Goodwin L."/>
            <person name="Pitluck S."/>
            <person name="Peters L."/>
            <person name="Ovchinnikova G."/>
            <person name="Teshima H."/>
            <person name="Detter J.C."/>
            <person name="Han C."/>
            <person name="Tapia R."/>
            <person name="Land M."/>
            <person name="Hauser L."/>
            <person name="Kyrpides N."/>
            <person name="Ivanova N."/>
            <person name="Pagani I."/>
            <person name="Parshina S."/>
            <person name="Plugge C."/>
            <person name="Muyzer G."/>
            <person name="Kuever J."/>
            <person name="Ivanova A."/>
            <person name="Nazina T."/>
            <person name="Klenk H.-P."/>
            <person name="Brambilla E."/>
            <person name="Spring S."/>
            <person name="Stams A.F."/>
            <person name="Woyke T."/>
        </authorList>
    </citation>
    <scope>NUCLEOTIDE SEQUENCE [LARGE SCALE GENOMIC DNA]</scope>
    <source>
        <strain evidence="2 3">DSM 7213</strain>
    </source>
</reference>
<dbReference type="Gene3D" id="3.40.30.10">
    <property type="entry name" value="Glutaredoxin"/>
    <property type="match status" value="1"/>
</dbReference>
<dbReference type="SUPFAM" id="SSF52833">
    <property type="entry name" value="Thioredoxin-like"/>
    <property type="match status" value="1"/>
</dbReference>
<organism evidence="2 3">
    <name type="scientific">Desulfoscipio gibsoniae DSM 7213</name>
    <dbReference type="NCBI Taxonomy" id="767817"/>
    <lineage>
        <taxon>Bacteria</taxon>
        <taxon>Bacillati</taxon>
        <taxon>Bacillota</taxon>
        <taxon>Clostridia</taxon>
        <taxon>Eubacteriales</taxon>
        <taxon>Desulfallaceae</taxon>
        <taxon>Desulfoscipio</taxon>
    </lineage>
</organism>
<dbReference type="PROSITE" id="PS51352">
    <property type="entry name" value="THIOREDOXIN_2"/>
    <property type="match status" value="1"/>
</dbReference>
<dbReference type="eggNOG" id="COG0526">
    <property type="taxonomic scope" value="Bacteria"/>
</dbReference>
<evidence type="ECO:0000313" key="3">
    <source>
        <dbReference type="Proteomes" id="UP000013520"/>
    </source>
</evidence>
<dbReference type="KEGG" id="dgi:Desgi_1178"/>
<keyword evidence="3" id="KW-1185">Reference proteome</keyword>
<dbReference type="OrthoDB" id="9809733at2"/>
<dbReference type="InterPro" id="IPR017937">
    <property type="entry name" value="Thioredoxin_CS"/>
</dbReference>
<dbReference type="RefSeq" id="WP_006523716.1">
    <property type="nucleotide sequence ID" value="NC_021184.1"/>
</dbReference>
<dbReference type="InterPro" id="IPR036249">
    <property type="entry name" value="Thioredoxin-like_sf"/>
</dbReference>
<gene>
    <name evidence="2" type="ORF">Desgi_1178</name>
</gene>
<dbReference type="PANTHER" id="PTHR42852">
    <property type="entry name" value="THIOL:DISULFIDE INTERCHANGE PROTEIN DSBE"/>
    <property type="match status" value="1"/>
</dbReference>